<accession>A0A6J5YF50</accession>
<evidence type="ECO:0000313" key="3">
    <source>
        <dbReference type="EMBL" id="CAB4936465.1"/>
    </source>
</evidence>
<protein>
    <submittedName>
        <fullName evidence="2">Unannotated protein</fullName>
    </submittedName>
</protein>
<gene>
    <name evidence="2" type="ORF">UFOPK1392_00765</name>
    <name evidence="3" type="ORF">UFOPK3733_01000</name>
</gene>
<dbReference type="Pfam" id="PF02036">
    <property type="entry name" value="SCP2"/>
    <property type="match status" value="1"/>
</dbReference>
<evidence type="ECO:0000259" key="1">
    <source>
        <dbReference type="Pfam" id="PF02036"/>
    </source>
</evidence>
<organism evidence="2">
    <name type="scientific">freshwater metagenome</name>
    <dbReference type="NCBI Taxonomy" id="449393"/>
    <lineage>
        <taxon>unclassified sequences</taxon>
        <taxon>metagenomes</taxon>
        <taxon>ecological metagenomes</taxon>
    </lineage>
</organism>
<dbReference type="AlphaFoldDB" id="A0A6J5YF50"/>
<feature type="domain" description="SCP2" evidence="1">
    <location>
        <begin position="20"/>
        <end position="112"/>
    </location>
</feature>
<name>A0A6J5YF50_9ZZZZ</name>
<dbReference type="InterPro" id="IPR003033">
    <property type="entry name" value="SCP2_sterol-bd_dom"/>
</dbReference>
<dbReference type="InterPro" id="IPR036527">
    <property type="entry name" value="SCP2_sterol-bd_dom_sf"/>
</dbReference>
<dbReference type="Gene3D" id="3.30.1050.10">
    <property type="entry name" value="SCP2 sterol-binding domain"/>
    <property type="match status" value="1"/>
</dbReference>
<dbReference type="SUPFAM" id="SSF55718">
    <property type="entry name" value="SCP-like"/>
    <property type="match status" value="1"/>
</dbReference>
<evidence type="ECO:0000313" key="2">
    <source>
        <dbReference type="EMBL" id="CAB4323021.1"/>
    </source>
</evidence>
<dbReference type="EMBL" id="CAFBNC010000042">
    <property type="protein sequence ID" value="CAB4936465.1"/>
    <property type="molecule type" value="Genomic_DNA"/>
</dbReference>
<dbReference type="EMBL" id="CAEMXZ010000024">
    <property type="protein sequence ID" value="CAB4323021.1"/>
    <property type="molecule type" value="Genomic_DNA"/>
</dbReference>
<sequence length="124" mass="13167">MIPYLSDEWFEAAANAIAASTELRAASDGVNLTLQQSVTDGDEALVWHVHFADGEVGLHRGATPSPTVTFSCDRATAEDIRNGEHSAQTAFMAGRLRLGGDVRMLLANSALLSTLNDALAPLRS</sequence>
<proteinExistence type="predicted"/>
<reference evidence="2" key="1">
    <citation type="submission" date="2020-05" db="EMBL/GenBank/DDBJ databases">
        <authorList>
            <person name="Chiriac C."/>
            <person name="Salcher M."/>
            <person name="Ghai R."/>
            <person name="Kavagutti S V."/>
        </authorList>
    </citation>
    <scope>NUCLEOTIDE SEQUENCE</scope>
</reference>